<keyword evidence="1" id="KW-1133">Transmembrane helix</keyword>
<accession>A0A2P2QF96</accession>
<keyword evidence="1" id="KW-0472">Membrane</keyword>
<protein>
    <submittedName>
        <fullName evidence="2">Uncharacterized protein</fullName>
    </submittedName>
</protein>
<name>A0A2P2QF96_RHIMU</name>
<evidence type="ECO:0000256" key="1">
    <source>
        <dbReference type="SAM" id="Phobius"/>
    </source>
</evidence>
<keyword evidence="1" id="KW-0812">Transmembrane</keyword>
<sequence length="47" mass="5650">MNRPRFLENITTSFWLIVLSSYTTLMYMDRNCTSTTKMMQCDFSQQN</sequence>
<organism evidence="2">
    <name type="scientific">Rhizophora mucronata</name>
    <name type="common">Asiatic mangrove</name>
    <dbReference type="NCBI Taxonomy" id="61149"/>
    <lineage>
        <taxon>Eukaryota</taxon>
        <taxon>Viridiplantae</taxon>
        <taxon>Streptophyta</taxon>
        <taxon>Embryophyta</taxon>
        <taxon>Tracheophyta</taxon>
        <taxon>Spermatophyta</taxon>
        <taxon>Magnoliopsida</taxon>
        <taxon>eudicotyledons</taxon>
        <taxon>Gunneridae</taxon>
        <taxon>Pentapetalae</taxon>
        <taxon>rosids</taxon>
        <taxon>fabids</taxon>
        <taxon>Malpighiales</taxon>
        <taxon>Rhizophoraceae</taxon>
        <taxon>Rhizophora</taxon>
    </lineage>
</organism>
<dbReference type="AlphaFoldDB" id="A0A2P2QF96"/>
<dbReference type="EMBL" id="GGEC01085174">
    <property type="protein sequence ID" value="MBX65658.1"/>
    <property type="molecule type" value="Transcribed_RNA"/>
</dbReference>
<evidence type="ECO:0000313" key="2">
    <source>
        <dbReference type="EMBL" id="MBX65658.1"/>
    </source>
</evidence>
<reference evidence="2" key="1">
    <citation type="submission" date="2018-02" db="EMBL/GenBank/DDBJ databases">
        <title>Rhizophora mucronata_Transcriptome.</title>
        <authorList>
            <person name="Meera S.P."/>
            <person name="Sreeshan A."/>
            <person name="Augustine A."/>
        </authorList>
    </citation>
    <scope>NUCLEOTIDE SEQUENCE</scope>
    <source>
        <tissue evidence="2">Leaf</tissue>
    </source>
</reference>
<proteinExistence type="predicted"/>
<feature type="transmembrane region" description="Helical" evidence="1">
    <location>
        <begin position="12"/>
        <end position="28"/>
    </location>
</feature>